<feature type="domain" description="Phosphatidic acid phosphatase type 2/haloperoxidase" evidence="2">
    <location>
        <begin position="108"/>
        <end position="207"/>
    </location>
</feature>
<dbReference type="InterPro" id="IPR000326">
    <property type="entry name" value="PAP2/HPO"/>
</dbReference>
<feature type="signal peptide" evidence="1">
    <location>
        <begin position="1"/>
        <end position="17"/>
    </location>
</feature>
<accession>A0ABU5VUY3</accession>
<reference evidence="3 4" key="1">
    <citation type="submission" date="2023-11" db="EMBL/GenBank/DDBJ databases">
        <title>A Novel Polar Bacteriovorax (B. antarcticus) Isolated from the Biocrust in Antarctica.</title>
        <authorList>
            <person name="Mun W."/>
            <person name="Choi S.Y."/>
            <person name="Mitchell R.J."/>
        </authorList>
    </citation>
    <scope>NUCLEOTIDE SEQUENCE [LARGE SCALE GENOMIC DNA]</scope>
    <source>
        <strain evidence="3 4">PP10</strain>
    </source>
</reference>
<dbReference type="CDD" id="cd03394">
    <property type="entry name" value="PAP2_like_5"/>
    <property type="match status" value="1"/>
</dbReference>
<evidence type="ECO:0000313" key="3">
    <source>
        <dbReference type="EMBL" id="MEA9355850.1"/>
    </source>
</evidence>
<proteinExistence type="predicted"/>
<name>A0ABU5VUY3_9BACT</name>
<dbReference type="SMART" id="SM00014">
    <property type="entry name" value="acidPPc"/>
    <property type="match status" value="1"/>
</dbReference>
<gene>
    <name evidence="3" type="ORF">SHI21_06550</name>
</gene>
<dbReference type="RefSeq" id="WP_323575480.1">
    <property type="nucleotide sequence ID" value="NZ_JAYGJQ010000001.1"/>
</dbReference>
<dbReference type="EMBL" id="JAYGJQ010000001">
    <property type="protein sequence ID" value="MEA9355850.1"/>
    <property type="molecule type" value="Genomic_DNA"/>
</dbReference>
<evidence type="ECO:0000259" key="2">
    <source>
        <dbReference type="SMART" id="SM00014"/>
    </source>
</evidence>
<evidence type="ECO:0000313" key="4">
    <source>
        <dbReference type="Proteomes" id="UP001302274"/>
    </source>
</evidence>
<keyword evidence="4" id="KW-1185">Reference proteome</keyword>
<sequence length="242" mass="26001">MKLFTLLMLTFSSTTFAWDTSDLKTEALSPVTTSARNVLYVGGALTLGVLIFEDSIVDYTQKDLSNDKPLGSLSKFGDLAGQLVPNALYAIGMSLAGVNGDPKGYTRAIGMLKASAYAATLTTGLKYAIREPRPGKTNERNSFPSGHATTAFAFSGYVLEEHGWKWGAPALVLSSFVAASRINDNRHYLHDVLAGATIGMAYGIGISKVDKKKADGAEEKEALTIVPIFDWDTKGLALIYDF</sequence>
<dbReference type="Pfam" id="PF01569">
    <property type="entry name" value="PAP2"/>
    <property type="match status" value="1"/>
</dbReference>
<dbReference type="Proteomes" id="UP001302274">
    <property type="component" value="Unassembled WGS sequence"/>
</dbReference>
<keyword evidence="1" id="KW-0732">Signal</keyword>
<dbReference type="InterPro" id="IPR036938">
    <property type="entry name" value="PAP2/HPO_sf"/>
</dbReference>
<comment type="caution">
    <text evidence="3">The sequence shown here is derived from an EMBL/GenBank/DDBJ whole genome shotgun (WGS) entry which is preliminary data.</text>
</comment>
<dbReference type="SUPFAM" id="SSF48317">
    <property type="entry name" value="Acid phosphatase/Vanadium-dependent haloperoxidase"/>
    <property type="match status" value="1"/>
</dbReference>
<feature type="chain" id="PRO_5045608532" evidence="1">
    <location>
        <begin position="18"/>
        <end position="242"/>
    </location>
</feature>
<dbReference type="Gene3D" id="1.20.144.10">
    <property type="entry name" value="Phosphatidic acid phosphatase type 2/haloperoxidase"/>
    <property type="match status" value="1"/>
</dbReference>
<dbReference type="PANTHER" id="PTHR14969">
    <property type="entry name" value="SPHINGOSINE-1-PHOSPHATE PHOSPHOHYDROLASE"/>
    <property type="match status" value="1"/>
</dbReference>
<evidence type="ECO:0000256" key="1">
    <source>
        <dbReference type="SAM" id="SignalP"/>
    </source>
</evidence>
<protein>
    <submittedName>
        <fullName evidence="3">Phosphatase PAP2 family protein</fullName>
    </submittedName>
</protein>
<organism evidence="3 4">
    <name type="scientific">Bacteriovorax antarcticus</name>
    <dbReference type="NCBI Taxonomy" id="3088717"/>
    <lineage>
        <taxon>Bacteria</taxon>
        <taxon>Pseudomonadati</taxon>
        <taxon>Bdellovibrionota</taxon>
        <taxon>Bacteriovoracia</taxon>
        <taxon>Bacteriovoracales</taxon>
        <taxon>Bacteriovoracaceae</taxon>
        <taxon>Bacteriovorax</taxon>
    </lineage>
</organism>
<dbReference type="PANTHER" id="PTHR14969:SF13">
    <property type="entry name" value="AT30094P"/>
    <property type="match status" value="1"/>
</dbReference>